<feature type="compositionally biased region" description="Basic and acidic residues" evidence="1">
    <location>
        <begin position="145"/>
        <end position="158"/>
    </location>
</feature>
<feature type="compositionally biased region" description="Low complexity" evidence="1">
    <location>
        <begin position="159"/>
        <end position="169"/>
    </location>
</feature>
<name>A0A8A2VB96_9EURY</name>
<evidence type="ECO:0000256" key="1">
    <source>
        <dbReference type="SAM" id="MobiDB-lite"/>
    </source>
</evidence>
<organism evidence="4 5">
    <name type="scientific">Haloterrigena alkaliphila</name>
    <dbReference type="NCBI Taxonomy" id="2816475"/>
    <lineage>
        <taxon>Archaea</taxon>
        <taxon>Methanobacteriati</taxon>
        <taxon>Methanobacteriota</taxon>
        <taxon>Stenosarchaea group</taxon>
        <taxon>Halobacteria</taxon>
        <taxon>Halobacteriales</taxon>
        <taxon>Natrialbaceae</taxon>
        <taxon>Haloterrigena</taxon>
    </lineage>
</organism>
<proteinExistence type="predicted"/>
<dbReference type="AlphaFoldDB" id="A0A8A2VB96"/>
<dbReference type="GeneID" id="63188349"/>
<feature type="transmembrane region" description="Helical" evidence="2">
    <location>
        <begin position="43"/>
        <end position="62"/>
    </location>
</feature>
<gene>
    <name evidence="4" type="ORF">J0X25_13550</name>
</gene>
<evidence type="ECO:0000256" key="2">
    <source>
        <dbReference type="SAM" id="Phobius"/>
    </source>
</evidence>
<sequence length="226" mass="24934">MERPDDAALRVHVETFAVVRLLLPVAILGSALLGPIFVLEPSVAMWCSVGLFTASLFVLRILNGLPLYPAHTFGLEYRYEDRPFEEGRRRCVRCETITDEGVHRRYARQIVVLGVPIHTLAWGSNDFCRPCFEADPSEGGAADADATRTDRAASDRDGATAAAGNAPDASETRRERDERGGRGDRRPPTSVVRPDDPGTEIARRLDLTDETTALEVRRAFDGEEAR</sequence>
<keyword evidence="2" id="KW-1133">Transmembrane helix</keyword>
<keyword evidence="5" id="KW-1185">Reference proteome</keyword>
<accession>A0A8A2VB96</accession>
<keyword evidence="2" id="KW-0812">Transmembrane</keyword>
<feature type="region of interest" description="Disordered" evidence="1">
    <location>
        <begin position="138"/>
        <end position="207"/>
    </location>
</feature>
<keyword evidence="2" id="KW-0472">Membrane</keyword>
<reference evidence="4 5" key="1">
    <citation type="submission" date="2021-03" db="EMBL/GenBank/DDBJ databases">
        <title>Haloterrigena longa sp. nov. and Haloterrigena limicola sp. nov., extremely halophilic archaea isolated from a salt lake.</title>
        <authorList>
            <person name="Henglin C."/>
        </authorList>
    </citation>
    <scope>NUCLEOTIDE SEQUENCE [LARGE SCALE GENOMIC DNA]</scope>
    <source>
        <strain evidence="4 5">KZCA68</strain>
    </source>
</reference>
<dbReference type="RefSeq" id="WP_207288025.1">
    <property type="nucleotide sequence ID" value="NZ_CP071462.1"/>
</dbReference>
<feature type="compositionally biased region" description="Basic and acidic residues" evidence="1">
    <location>
        <begin position="170"/>
        <end position="207"/>
    </location>
</feature>
<dbReference type="InterPro" id="IPR058421">
    <property type="entry name" value="DUF8108_C"/>
</dbReference>
<dbReference type="Pfam" id="PF26413">
    <property type="entry name" value="DUF8108"/>
    <property type="match status" value="1"/>
</dbReference>
<evidence type="ECO:0000313" key="5">
    <source>
        <dbReference type="Proteomes" id="UP000663203"/>
    </source>
</evidence>
<protein>
    <recommendedName>
        <fullName evidence="3">DUF8108 domain-containing protein</fullName>
    </recommendedName>
</protein>
<evidence type="ECO:0000259" key="3">
    <source>
        <dbReference type="Pfam" id="PF26413"/>
    </source>
</evidence>
<dbReference type="EMBL" id="CP071462">
    <property type="protein sequence ID" value="QSW98416.1"/>
    <property type="molecule type" value="Genomic_DNA"/>
</dbReference>
<feature type="domain" description="DUF8108" evidence="3">
    <location>
        <begin position="67"/>
        <end position="132"/>
    </location>
</feature>
<dbReference type="KEGG" id="hakz:J0X25_13550"/>
<feature type="transmembrane region" description="Helical" evidence="2">
    <location>
        <begin position="21"/>
        <end position="37"/>
    </location>
</feature>
<dbReference type="Proteomes" id="UP000663203">
    <property type="component" value="Chromosome"/>
</dbReference>
<evidence type="ECO:0000313" key="4">
    <source>
        <dbReference type="EMBL" id="QSW98416.1"/>
    </source>
</evidence>